<reference evidence="2 3" key="1">
    <citation type="submission" date="2019-08" db="EMBL/GenBank/DDBJ databases">
        <title>Amphibian skin-associated Pigmentiphaga: genome sequence and occurrence across geography and hosts.</title>
        <authorList>
            <person name="Bletz M.C."/>
            <person name="Bunk B."/>
            <person name="Sproeer C."/>
            <person name="Biwer P."/>
            <person name="Reiter S."/>
            <person name="Rabemananjara F.C.E."/>
            <person name="Schulz S."/>
            <person name="Overmann J."/>
            <person name="Vences M."/>
        </authorList>
    </citation>
    <scope>NUCLEOTIDE SEQUENCE [LARGE SCALE GENOMIC DNA]</scope>
    <source>
        <strain evidence="2 3">Mada1488</strain>
    </source>
</reference>
<evidence type="ECO:0000259" key="1">
    <source>
        <dbReference type="Pfam" id="PF09084"/>
    </source>
</evidence>
<protein>
    <submittedName>
        <fullName evidence="2">ABC transporter substrate-binding protein</fullName>
    </submittedName>
</protein>
<dbReference type="RefSeq" id="WP_148812470.1">
    <property type="nucleotide sequence ID" value="NZ_CP043046.1"/>
</dbReference>
<dbReference type="InterPro" id="IPR015168">
    <property type="entry name" value="SsuA/THI5"/>
</dbReference>
<sequence>MGGIVALPSTRRRLIGVLGGLALLATGQAVQMVYAQDAKPARIVFGSNWYAQTEHGGFYQAVADGTYAKHGLDVDIRMGGPQVNAMQLLLAGKYDVAMGDDLQTLKAVEQGLPLVTIATTFQRSPTVLLSHPGPTKLEDLRTRPIFVGQTSETTYWPWLKSTFGFSDKYKKPYTYSIQPFLADKQSVTQGYLASEPFAVTRAGVTPKVFLLGDYGYPPYAQTLVTTRDGLKNKSDVLRRFVEASAEGWRNYLRDPTAGNALIRRDNPQLEQDALDYGVKALREHQLVTGGDAATRGLLTMTDARWQATFDFMVKNGLIKASVDPRTAYTTQIVDRVKVLP</sequence>
<dbReference type="KEGG" id="pacr:FXN63_02325"/>
<dbReference type="SUPFAM" id="SSF53850">
    <property type="entry name" value="Periplasmic binding protein-like II"/>
    <property type="match status" value="1"/>
</dbReference>
<dbReference type="EMBL" id="CP043046">
    <property type="protein sequence ID" value="QEI04806.1"/>
    <property type="molecule type" value="Genomic_DNA"/>
</dbReference>
<dbReference type="OrthoDB" id="9180959at2"/>
<dbReference type="PANTHER" id="PTHR31528">
    <property type="entry name" value="4-AMINO-5-HYDROXYMETHYL-2-METHYLPYRIMIDINE PHOSPHATE SYNTHASE THI11-RELATED"/>
    <property type="match status" value="1"/>
</dbReference>
<evidence type="ECO:0000313" key="2">
    <source>
        <dbReference type="EMBL" id="QEI04806.1"/>
    </source>
</evidence>
<dbReference type="Gene3D" id="3.40.190.10">
    <property type="entry name" value="Periplasmic binding protein-like II"/>
    <property type="match status" value="2"/>
</dbReference>
<dbReference type="AlphaFoldDB" id="A0A5C0AT57"/>
<dbReference type="PANTHER" id="PTHR31528:SF3">
    <property type="entry name" value="THIAMINE BIOSYNTHESIS PROTEIN HI_0357-RELATED"/>
    <property type="match status" value="1"/>
</dbReference>
<dbReference type="GO" id="GO:0009228">
    <property type="term" value="P:thiamine biosynthetic process"/>
    <property type="evidence" value="ECO:0007669"/>
    <property type="project" value="InterPro"/>
</dbReference>
<name>A0A5C0AT57_9BURK</name>
<dbReference type="Pfam" id="PF09084">
    <property type="entry name" value="NMT1"/>
    <property type="match status" value="1"/>
</dbReference>
<keyword evidence="3" id="KW-1185">Reference proteome</keyword>
<gene>
    <name evidence="2" type="ORF">FXN63_02325</name>
</gene>
<organism evidence="2 3">
    <name type="scientific">Pigmentiphaga aceris</name>
    <dbReference type="NCBI Taxonomy" id="1940612"/>
    <lineage>
        <taxon>Bacteria</taxon>
        <taxon>Pseudomonadati</taxon>
        <taxon>Pseudomonadota</taxon>
        <taxon>Betaproteobacteria</taxon>
        <taxon>Burkholderiales</taxon>
        <taxon>Alcaligenaceae</taxon>
        <taxon>Pigmentiphaga</taxon>
    </lineage>
</organism>
<dbReference type="Proteomes" id="UP000325161">
    <property type="component" value="Chromosome"/>
</dbReference>
<accession>A0A5C0AT57</accession>
<dbReference type="InterPro" id="IPR027939">
    <property type="entry name" value="NMT1/THI5"/>
</dbReference>
<evidence type="ECO:0000313" key="3">
    <source>
        <dbReference type="Proteomes" id="UP000325161"/>
    </source>
</evidence>
<feature type="domain" description="SsuA/THI5-like" evidence="1">
    <location>
        <begin position="52"/>
        <end position="256"/>
    </location>
</feature>
<proteinExistence type="predicted"/>